<evidence type="ECO:0000313" key="8">
    <source>
        <dbReference type="EMBL" id="HJG88892.1"/>
    </source>
</evidence>
<evidence type="ECO:0000256" key="3">
    <source>
        <dbReference type="ARBA" id="ARBA00022692"/>
    </source>
</evidence>
<feature type="transmembrane region" description="Helical" evidence="6">
    <location>
        <begin position="273"/>
        <end position="295"/>
    </location>
</feature>
<feature type="transmembrane region" description="Helical" evidence="6">
    <location>
        <begin position="197"/>
        <end position="216"/>
    </location>
</feature>
<evidence type="ECO:0000256" key="5">
    <source>
        <dbReference type="ARBA" id="ARBA00023136"/>
    </source>
</evidence>
<dbReference type="AlphaFoldDB" id="A0A921MRM0"/>
<keyword evidence="4 6" id="KW-1133">Transmembrane helix</keyword>
<comment type="subcellular location">
    <subcellularLocation>
        <location evidence="1">Cell membrane</location>
        <topology evidence="1">Multi-pass membrane protein</topology>
    </subcellularLocation>
</comment>
<evidence type="ECO:0000259" key="7">
    <source>
        <dbReference type="Pfam" id="PF12698"/>
    </source>
</evidence>
<evidence type="ECO:0000256" key="1">
    <source>
        <dbReference type="ARBA" id="ARBA00004651"/>
    </source>
</evidence>
<proteinExistence type="predicted"/>
<evidence type="ECO:0000313" key="9">
    <source>
        <dbReference type="Proteomes" id="UP000757103"/>
    </source>
</evidence>
<keyword evidence="3 6" id="KW-0812">Transmembrane</keyword>
<evidence type="ECO:0000256" key="2">
    <source>
        <dbReference type="ARBA" id="ARBA00022475"/>
    </source>
</evidence>
<evidence type="ECO:0000256" key="6">
    <source>
        <dbReference type="SAM" id="Phobius"/>
    </source>
</evidence>
<gene>
    <name evidence="8" type="ORF">K8U91_05390</name>
</gene>
<dbReference type="GO" id="GO:0005886">
    <property type="term" value="C:plasma membrane"/>
    <property type="evidence" value="ECO:0007669"/>
    <property type="project" value="UniProtKB-SubCell"/>
</dbReference>
<keyword evidence="2" id="KW-1003">Cell membrane</keyword>
<keyword evidence="5 6" id="KW-0472">Membrane</keyword>
<name>A0A921MRM0_9BACT</name>
<dbReference type="GO" id="GO:0140359">
    <property type="term" value="F:ABC-type transporter activity"/>
    <property type="evidence" value="ECO:0007669"/>
    <property type="project" value="InterPro"/>
</dbReference>
<evidence type="ECO:0000256" key="4">
    <source>
        <dbReference type="ARBA" id="ARBA00022989"/>
    </source>
</evidence>
<feature type="transmembrane region" description="Helical" evidence="6">
    <location>
        <begin position="27"/>
        <end position="47"/>
    </location>
</feature>
<dbReference type="Proteomes" id="UP000757103">
    <property type="component" value="Unassembled WGS sequence"/>
</dbReference>
<dbReference type="PANTHER" id="PTHR30294">
    <property type="entry name" value="MEMBRANE COMPONENT OF ABC TRANSPORTER YHHJ-RELATED"/>
    <property type="match status" value="1"/>
</dbReference>
<dbReference type="PANTHER" id="PTHR30294:SF47">
    <property type="entry name" value="INNER MEMBRANE TRANSPORT PERMEASE YHHJ"/>
    <property type="match status" value="1"/>
</dbReference>
<dbReference type="InterPro" id="IPR051449">
    <property type="entry name" value="ABC-2_transporter_component"/>
</dbReference>
<dbReference type="Gene3D" id="3.40.1710.10">
    <property type="entry name" value="abc type-2 transporter like domain"/>
    <property type="match status" value="1"/>
</dbReference>
<sequence>MIEQKENKTGLWASLVREMRQLVARPAYVLCMVVAPLFCSLFMFSLMHEGLPHKIPVAVVDQDHSSSSQDFTQQLGALESVDVQYKVNSFTEARELMQAGDIFGFLMIPEGFEAKATAGRQPEISFYTNNAYFIPASLLYKSFKTMSVLASGAVVRQVLLATGVEESQIMAKLQPIAADMHALGNPWISYSVYLNNSFLPGLLQLMILLVTVFSIGSEIKRATAREWLRTADDSIIVAVTGKLLPQTIIFFAVGLFYLAMLYGYLHFPMQGNIWHMIFAMFLLVVSTQSFAVIIMSIAPSLRIGLSAAGLVGVLSLSIAGFSFPVPAMYLPFQAMSYVLPVRHYFLIYVDQALNGIPLYYSRWHYVALILFAVASTPLLPRLKKALMRQVYVP</sequence>
<protein>
    <submittedName>
        <fullName evidence="8">ABC transporter permease</fullName>
    </submittedName>
</protein>
<reference evidence="8" key="1">
    <citation type="journal article" date="2021" name="PeerJ">
        <title>Extensive microbial diversity within the chicken gut microbiome revealed by metagenomics and culture.</title>
        <authorList>
            <person name="Gilroy R."/>
            <person name="Ravi A."/>
            <person name="Getino M."/>
            <person name="Pursley I."/>
            <person name="Horton D.L."/>
            <person name="Alikhan N.F."/>
            <person name="Baker D."/>
            <person name="Gharbi K."/>
            <person name="Hall N."/>
            <person name="Watson M."/>
            <person name="Adriaenssens E.M."/>
            <person name="Foster-Nyarko E."/>
            <person name="Jarju S."/>
            <person name="Secka A."/>
            <person name="Antonio M."/>
            <person name="Oren A."/>
            <person name="Chaudhuri R.R."/>
            <person name="La Ragione R."/>
            <person name="Hildebrand F."/>
            <person name="Pallen M.J."/>
        </authorList>
    </citation>
    <scope>NUCLEOTIDE SEQUENCE</scope>
    <source>
        <strain evidence="8">CHK121-7720</strain>
    </source>
</reference>
<dbReference type="RefSeq" id="WP_273305914.1">
    <property type="nucleotide sequence ID" value="NZ_DYUD01000017.1"/>
</dbReference>
<reference evidence="8" key="2">
    <citation type="submission" date="2021-09" db="EMBL/GenBank/DDBJ databases">
        <authorList>
            <person name="Gilroy R."/>
        </authorList>
    </citation>
    <scope>NUCLEOTIDE SEQUENCE</scope>
    <source>
        <strain evidence="8">CHK121-7720</strain>
    </source>
</reference>
<feature type="transmembrane region" description="Helical" evidence="6">
    <location>
        <begin position="307"/>
        <end position="330"/>
    </location>
</feature>
<dbReference type="Pfam" id="PF12698">
    <property type="entry name" value="ABC2_membrane_3"/>
    <property type="match status" value="1"/>
</dbReference>
<organism evidence="8 9">
    <name type="scientific">Barnesiella viscericola</name>
    <dbReference type="NCBI Taxonomy" id="397865"/>
    <lineage>
        <taxon>Bacteria</taxon>
        <taxon>Pseudomonadati</taxon>
        <taxon>Bacteroidota</taxon>
        <taxon>Bacteroidia</taxon>
        <taxon>Bacteroidales</taxon>
        <taxon>Barnesiellaceae</taxon>
        <taxon>Barnesiella</taxon>
    </lineage>
</organism>
<comment type="caution">
    <text evidence="8">The sequence shown here is derived from an EMBL/GenBank/DDBJ whole genome shotgun (WGS) entry which is preliminary data.</text>
</comment>
<accession>A0A921MRM0</accession>
<dbReference type="InterPro" id="IPR013525">
    <property type="entry name" value="ABC2_TM"/>
</dbReference>
<feature type="transmembrane region" description="Helical" evidence="6">
    <location>
        <begin position="363"/>
        <end position="379"/>
    </location>
</feature>
<dbReference type="EMBL" id="DYUD01000017">
    <property type="protein sequence ID" value="HJG88892.1"/>
    <property type="molecule type" value="Genomic_DNA"/>
</dbReference>
<feature type="domain" description="ABC-2 type transporter transmembrane" evidence="7">
    <location>
        <begin position="29"/>
        <end position="375"/>
    </location>
</feature>